<evidence type="ECO:0000313" key="2">
    <source>
        <dbReference type="EMBL" id="KAF3560502.1"/>
    </source>
</evidence>
<accession>A0A8S9RA14</accession>
<dbReference type="EMBL" id="QGKX02000996">
    <property type="protein sequence ID" value="KAF3560502.1"/>
    <property type="molecule type" value="Genomic_DNA"/>
</dbReference>
<comment type="caution">
    <text evidence="2">The sequence shown here is derived from an EMBL/GenBank/DDBJ whole genome shotgun (WGS) entry which is preliminary data.</text>
</comment>
<dbReference type="PANTHER" id="PTHR33067">
    <property type="entry name" value="RNA-DIRECTED DNA POLYMERASE-RELATED"/>
    <property type="match status" value="1"/>
</dbReference>
<feature type="region of interest" description="Disordered" evidence="1">
    <location>
        <begin position="34"/>
        <end position="81"/>
    </location>
</feature>
<feature type="compositionally biased region" description="Basic residues" evidence="1">
    <location>
        <begin position="37"/>
        <end position="47"/>
    </location>
</feature>
<dbReference type="AlphaFoldDB" id="A0A8S9RA14"/>
<dbReference type="SUPFAM" id="SSF50630">
    <property type="entry name" value="Acid proteases"/>
    <property type="match status" value="1"/>
</dbReference>
<feature type="region of interest" description="Disordered" evidence="1">
    <location>
        <begin position="415"/>
        <end position="444"/>
    </location>
</feature>
<dbReference type="InterPro" id="IPR021109">
    <property type="entry name" value="Peptidase_aspartic_dom_sf"/>
</dbReference>
<protein>
    <recommendedName>
        <fullName evidence="4">Aspartic peptidase DDI1-type domain-containing protein</fullName>
    </recommendedName>
</protein>
<proteinExistence type="predicted"/>
<reference evidence="2" key="1">
    <citation type="submission" date="2019-12" db="EMBL/GenBank/DDBJ databases">
        <title>Genome sequencing and annotation of Brassica cretica.</title>
        <authorList>
            <person name="Studholme D.J."/>
            <person name="Sarris P."/>
        </authorList>
    </citation>
    <scope>NUCLEOTIDE SEQUENCE</scope>
    <source>
        <strain evidence="2">PFS-109/04</strain>
        <tissue evidence="2">Leaf</tissue>
    </source>
</reference>
<dbReference type="Gene3D" id="2.40.70.10">
    <property type="entry name" value="Acid Proteases"/>
    <property type="match status" value="1"/>
</dbReference>
<evidence type="ECO:0000256" key="1">
    <source>
        <dbReference type="SAM" id="MobiDB-lite"/>
    </source>
</evidence>
<feature type="region of interest" description="Disordered" evidence="1">
    <location>
        <begin position="102"/>
        <end position="133"/>
    </location>
</feature>
<dbReference type="PANTHER" id="PTHR33067:SF31">
    <property type="entry name" value="RNA-DIRECTED DNA POLYMERASE"/>
    <property type="match status" value="1"/>
</dbReference>
<feature type="region of interest" description="Disordered" evidence="1">
    <location>
        <begin position="1"/>
        <end position="22"/>
    </location>
</feature>
<sequence>METDEYRSTSTAPHRSTEEVASCTTVRILTHEEFTAKHPHLPKPLRIKRSDIDRHHEPANDRHTDSIDDRHDTSRIDRQPPLTYLVQLQKIDVARLNSLRNPFQPSETISDNFGQHSDDAPESMQVDQTSERRTLRRRKVKVPKNLKRRVNEKEMDSFTKRVLRIPLDKPFTVPCLLKGIEFPCALCDTGSSVSILPKVMADHPGLKIEPSEDSFNFVDYSTRNLGGINRNLAVQIGNALVSVDFHVLDGNLNMNHSLLLGRAFMATVGAVCNMHTNHVCLTLINPDVCYDPVRIVKPQTSNTEVNTRFISACYYEFEAEYETEYDASIDSQTPPSIESSIQLTIDNHTRESIDSSPANDTFALPVHCYPSFAVNTQLQTSIDYHYGDTISRHGDRSIGSWADDSHHESFAVDTALPEMQSDEYDEDYHGEKNIEYRGLPMNEE</sequence>
<evidence type="ECO:0008006" key="4">
    <source>
        <dbReference type="Google" id="ProtNLM"/>
    </source>
</evidence>
<feature type="compositionally biased region" description="Polar residues" evidence="1">
    <location>
        <begin position="102"/>
        <end position="115"/>
    </location>
</feature>
<organism evidence="2 3">
    <name type="scientific">Brassica cretica</name>
    <name type="common">Mustard</name>
    <dbReference type="NCBI Taxonomy" id="69181"/>
    <lineage>
        <taxon>Eukaryota</taxon>
        <taxon>Viridiplantae</taxon>
        <taxon>Streptophyta</taxon>
        <taxon>Embryophyta</taxon>
        <taxon>Tracheophyta</taxon>
        <taxon>Spermatophyta</taxon>
        <taxon>Magnoliopsida</taxon>
        <taxon>eudicotyledons</taxon>
        <taxon>Gunneridae</taxon>
        <taxon>Pentapetalae</taxon>
        <taxon>rosids</taxon>
        <taxon>malvids</taxon>
        <taxon>Brassicales</taxon>
        <taxon>Brassicaceae</taxon>
        <taxon>Brassiceae</taxon>
        <taxon>Brassica</taxon>
    </lineage>
</organism>
<name>A0A8S9RA14_BRACR</name>
<dbReference type="CDD" id="cd00303">
    <property type="entry name" value="retropepsin_like"/>
    <property type="match status" value="1"/>
</dbReference>
<dbReference type="Proteomes" id="UP000712600">
    <property type="component" value="Unassembled WGS sequence"/>
</dbReference>
<gene>
    <name evidence="2" type="ORF">F2Q69_00013421</name>
</gene>
<evidence type="ECO:0000313" key="3">
    <source>
        <dbReference type="Proteomes" id="UP000712600"/>
    </source>
</evidence>
<feature type="compositionally biased region" description="Basic and acidic residues" evidence="1">
    <location>
        <begin position="48"/>
        <end position="78"/>
    </location>
</feature>